<proteinExistence type="predicted"/>
<gene>
    <name evidence="2" type="ORF">ASPGLDRAFT_1329998</name>
</gene>
<evidence type="ECO:0000313" key="3">
    <source>
        <dbReference type="Proteomes" id="UP000184300"/>
    </source>
</evidence>
<keyword evidence="3" id="KW-1185">Reference proteome</keyword>
<reference evidence="3" key="1">
    <citation type="journal article" date="2017" name="Genome Biol.">
        <title>Comparative genomics reveals high biological diversity and specific adaptations in the industrially and medically important fungal genus Aspergillus.</title>
        <authorList>
            <person name="de Vries R.P."/>
            <person name="Riley R."/>
            <person name="Wiebenga A."/>
            <person name="Aguilar-Osorio G."/>
            <person name="Amillis S."/>
            <person name="Uchima C.A."/>
            <person name="Anderluh G."/>
            <person name="Asadollahi M."/>
            <person name="Askin M."/>
            <person name="Barry K."/>
            <person name="Battaglia E."/>
            <person name="Bayram O."/>
            <person name="Benocci T."/>
            <person name="Braus-Stromeyer S.A."/>
            <person name="Caldana C."/>
            <person name="Canovas D."/>
            <person name="Cerqueira G.C."/>
            <person name="Chen F."/>
            <person name="Chen W."/>
            <person name="Choi C."/>
            <person name="Clum A."/>
            <person name="Dos Santos R.A."/>
            <person name="Damasio A.R."/>
            <person name="Diallinas G."/>
            <person name="Emri T."/>
            <person name="Fekete E."/>
            <person name="Flipphi M."/>
            <person name="Freyberg S."/>
            <person name="Gallo A."/>
            <person name="Gournas C."/>
            <person name="Habgood R."/>
            <person name="Hainaut M."/>
            <person name="Harispe M.L."/>
            <person name="Henrissat B."/>
            <person name="Hilden K.S."/>
            <person name="Hope R."/>
            <person name="Hossain A."/>
            <person name="Karabika E."/>
            <person name="Karaffa L."/>
            <person name="Karanyi Z."/>
            <person name="Krasevec N."/>
            <person name="Kuo A."/>
            <person name="Kusch H."/>
            <person name="LaButti K."/>
            <person name="Lagendijk E.L."/>
            <person name="Lapidus A."/>
            <person name="Levasseur A."/>
            <person name="Lindquist E."/>
            <person name="Lipzen A."/>
            <person name="Logrieco A.F."/>
            <person name="MacCabe A."/>
            <person name="Maekelae M.R."/>
            <person name="Malavazi I."/>
            <person name="Melin P."/>
            <person name="Meyer V."/>
            <person name="Mielnichuk N."/>
            <person name="Miskei M."/>
            <person name="Molnar A.P."/>
            <person name="Mule G."/>
            <person name="Ngan C.Y."/>
            <person name="Orejas M."/>
            <person name="Orosz E."/>
            <person name="Ouedraogo J.P."/>
            <person name="Overkamp K.M."/>
            <person name="Park H.-S."/>
            <person name="Perrone G."/>
            <person name="Piumi F."/>
            <person name="Punt P.J."/>
            <person name="Ram A.F."/>
            <person name="Ramon A."/>
            <person name="Rauscher S."/>
            <person name="Record E."/>
            <person name="Riano-Pachon D.M."/>
            <person name="Robert V."/>
            <person name="Roehrig J."/>
            <person name="Ruller R."/>
            <person name="Salamov A."/>
            <person name="Salih N.S."/>
            <person name="Samson R.A."/>
            <person name="Sandor E."/>
            <person name="Sanguinetti M."/>
            <person name="Schuetze T."/>
            <person name="Sepcic K."/>
            <person name="Shelest E."/>
            <person name="Sherlock G."/>
            <person name="Sophianopoulou V."/>
            <person name="Squina F.M."/>
            <person name="Sun H."/>
            <person name="Susca A."/>
            <person name="Todd R.B."/>
            <person name="Tsang A."/>
            <person name="Unkles S.E."/>
            <person name="van de Wiele N."/>
            <person name="van Rossen-Uffink D."/>
            <person name="Oliveira J.V."/>
            <person name="Vesth T.C."/>
            <person name="Visser J."/>
            <person name="Yu J.-H."/>
            <person name="Zhou M."/>
            <person name="Andersen M.R."/>
            <person name="Archer D.B."/>
            <person name="Baker S.E."/>
            <person name="Benoit I."/>
            <person name="Brakhage A.A."/>
            <person name="Braus G.H."/>
            <person name="Fischer R."/>
            <person name="Frisvad J.C."/>
            <person name="Goldman G.H."/>
            <person name="Houbraken J."/>
            <person name="Oakley B."/>
            <person name="Pocsi I."/>
            <person name="Scazzocchio C."/>
            <person name="Seiboth B."/>
            <person name="vanKuyk P.A."/>
            <person name="Wortman J."/>
            <person name="Dyer P.S."/>
            <person name="Grigoriev I.V."/>
        </authorList>
    </citation>
    <scope>NUCLEOTIDE SEQUENCE [LARGE SCALE GENOMIC DNA]</scope>
    <source>
        <strain evidence="3">CBS 516.65</strain>
    </source>
</reference>
<protein>
    <submittedName>
        <fullName evidence="2">Uncharacterized protein</fullName>
    </submittedName>
</protein>
<sequence length="76" mass="8619">MYIRRNTAVAVLGRGILSVLLAVYSGFAFWRFVQYNLDVFDIAMILSRITYPDIALFRSVTFSTVIKSPTLDTHVS</sequence>
<dbReference type="AlphaFoldDB" id="A0A1L9VQN8"/>
<dbReference type="VEuPathDB" id="FungiDB:ASPGLDRAFT_1329998"/>
<evidence type="ECO:0000313" key="2">
    <source>
        <dbReference type="EMBL" id="OJJ86201.1"/>
    </source>
</evidence>
<dbReference type="EMBL" id="KV878893">
    <property type="protein sequence ID" value="OJJ86201.1"/>
    <property type="molecule type" value="Genomic_DNA"/>
</dbReference>
<organism evidence="2 3">
    <name type="scientific">Aspergillus glaucus CBS 516.65</name>
    <dbReference type="NCBI Taxonomy" id="1160497"/>
    <lineage>
        <taxon>Eukaryota</taxon>
        <taxon>Fungi</taxon>
        <taxon>Dikarya</taxon>
        <taxon>Ascomycota</taxon>
        <taxon>Pezizomycotina</taxon>
        <taxon>Eurotiomycetes</taxon>
        <taxon>Eurotiomycetidae</taxon>
        <taxon>Eurotiales</taxon>
        <taxon>Aspergillaceae</taxon>
        <taxon>Aspergillus</taxon>
        <taxon>Aspergillus subgen. Aspergillus</taxon>
    </lineage>
</organism>
<accession>A0A1L9VQN8</accession>
<dbReference type="GeneID" id="34457430"/>
<feature type="transmembrane region" description="Helical" evidence="1">
    <location>
        <begin position="7"/>
        <end position="30"/>
    </location>
</feature>
<dbReference type="RefSeq" id="XP_022402895.1">
    <property type="nucleotide sequence ID" value="XM_022541169.1"/>
</dbReference>
<keyword evidence="1" id="KW-1133">Transmembrane helix</keyword>
<name>A0A1L9VQN8_ASPGL</name>
<dbReference type="Proteomes" id="UP000184300">
    <property type="component" value="Unassembled WGS sequence"/>
</dbReference>
<keyword evidence="1" id="KW-0812">Transmembrane</keyword>
<keyword evidence="1" id="KW-0472">Membrane</keyword>
<evidence type="ECO:0000256" key="1">
    <source>
        <dbReference type="SAM" id="Phobius"/>
    </source>
</evidence>